<evidence type="ECO:0000256" key="6">
    <source>
        <dbReference type="ARBA" id="ARBA00022932"/>
    </source>
</evidence>
<evidence type="ECO:0000256" key="2">
    <source>
        <dbReference type="ARBA" id="ARBA00017703"/>
    </source>
</evidence>
<dbReference type="GO" id="GO:0009360">
    <property type="term" value="C:DNA polymerase III complex"/>
    <property type="evidence" value="ECO:0007669"/>
    <property type="project" value="InterPro"/>
</dbReference>
<dbReference type="InterPro" id="IPR005790">
    <property type="entry name" value="DNA_polIII_delta"/>
</dbReference>
<accession>A0A430A182</accession>
<dbReference type="InterPro" id="IPR010372">
    <property type="entry name" value="DNA_pol3_delta_N"/>
</dbReference>
<protein>
    <recommendedName>
        <fullName evidence="2">DNA polymerase III subunit delta</fullName>
        <ecNumber evidence="1">2.7.7.7</ecNumber>
    </recommendedName>
</protein>
<dbReference type="GO" id="GO:0003887">
    <property type="term" value="F:DNA-directed DNA polymerase activity"/>
    <property type="evidence" value="ECO:0007669"/>
    <property type="project" value="UniProtKB-KW"/>
</dbReference>
<dbReference type="Gene3D" id="1.10.8.60">
    <property type="match status" value="1"/>
</dbReference>
<dbReference type="GO" id="GO:0003677">
    <property type="term" value="F:DNA binding"/>
    <property type="evidence" value="ECO:0007669"/>
    <property type="project" value="InterPro"/>
</dbReference>
<dbReference type="AlphaFoldDB" id="A0A430A182"/>
<evidence type="ECO:0000256" key="5">
    <source>
        <dbReference type="ARBA" id="ARBA00022705"/>
    </source>
</evidence>
<keyword evidence="6" id="KW-0239">DNA-directed DNA polymerase</keyword>
<name>A0A430A182_9ENTE</name>
<evidence type="ECO:0000313" key="11">
    <source>
        <dbReference type="EMBL" id="RSU00140.1"/>
    </source>
</evidence>
<sequence>MNLQKILADINKKKFSSVYVLQGTESFLINEFMTTLKKNALIPDEEEFNYINFNMYETELGLAIEEAEMMPFFGDYKVISIDHPYFFTGEKKKSELIHNIDLLVNYLNNPSSTSILVFFAPYEKFDERKKIVKLLKKEAVIVDVSPLNEGQTRKFVLEYIENAGYTIQPKSFDRLCYLCDMNLSRIMNELEKLFLYSLETKEIAMKAVVELVPKSLEHNIFDMTKFVMTGKKAEAMILYEDLLKQGEETIKINAILISQFRLYLQVKLLQSIQYQQSNMVDMLKVHPYRIKLACGEVKKYDVNELGKIFDELVENDLKLKTGFMDKKMLFELFILST</sequence>
<dbReference type="EMBL" id="NGJS01000002">
    <property type="protein sequence ID" value="RSU00140.1"/>
    <property type="molecule type" value="Genomic_DNA"/>
</dbReference>
<keyword evidence="12" id="KW-1185">Reference proteome</keyword>
<evidence type="ECO:0000313" key="12">
    <source>
        <dbReference type="Proteomes" id="UP000287857"/>
    </source>
</evidence>
<evidence type="ECO:0000256" key="3">
    <source>
        <dbReference type="ARBA" id="ARBA00022679"/>
    </source>
</evidence>
<comment type="similarity">
    <text evidence="7">Belongs to the DNA polymerase HolA subunit family.</text>
</comment>
<comment type="caution">
    <text evidence="11">The sequence shown here is derived from an EMBL/GenBank/DDBJ whole genome shotgun (WGS) entry which is preliminary data.</text>
</comment>
<evidence type="ECO:0000256" key="4">
    <source>
        <dbReference type="ARBA" id="ARBA00022695"/>
    </source>
</evidence>
<evidence type="ECO:0000259" key="10">
    <source>
        <dbReference type="Pfam" id="PF21694"/>
    </source>
</evidence>
<dbReference type="NCBIfam" id="TIGR01128">
    <property type="entry name" value="holA"/>
    <property type="match status" value="1"/>
</dbReference>
<dbReference type="EC" id="2.7.7.7" evidence="1"/>
<proteinExistence type="inferred from homology"/>
<dbReference type="InterPro" id="IPR008921">
    <property type="entry name" value="DNA_pol3_clamp-load_cplx_C"/>
</dbReference>
<reference evidence="11 12" key="1">
    <citation type="submission" date="2017-05" db="EMBL/GenBank/DDBJ databases">
        <title>Vagococcus spp. assemblies.</title>
        <authorList>
            <person name="Gulvik C.A."/>
        </authorList>
    </citation>
    <scope>NUCLEOTIDE SEQUENCE [LARGE SCALE GENOMIC DNA]</scope>
    <source>
        <strain evidence="11 12">SS1995</strain>
    </source>
</reference>
<dbReference type="RefSeq" id="WP_125983092.1">
    <property type="nucleotide sequence ID" value="NZ_NGJS01000002.1"/>
</dbReference>
<comment type="catalytic activity">
    <reaction evidence="8">
        <text>DNA(n) + a 2'-deoxyribonucleoside 5'-triphosphate = DNA(n+1) + diphosphate</text>
        <dbReference type="Rhea" id="RHEA:22508"/>
        <dbReference type="Rhea" id="RHEA-COMP:17339"/>
        <dbReference type="Rhea" id="RHEA-COMP:17340"/>
        <dbReference type="ChEBI" id="CHEBI:33019"/>
        <dbReference type="ChEBI" id="CHEBI:61560"/>
        <dbReference type="ChEBI" id="CHEBI:173112"/>
        <dbReference type="EC" id="2.7.7.7"/>
    </reaction>
</comment>
<organism evidence="11 12">
    <name type="scientific">Vagococcus vulneris</name>
    <dbReference type="NCBI Taxonomy" id="1977869"/>
    <lineage>
        <taxon>Bacteria</taxon>
        <taxon>Bacillati</taxon>
        <taxon>Bacillota</taxon>
        <taxon>Bacilli</taxon>
        <taxon>Lactobacillales</taxon>
        <taxon>Enterococcaceae</taxon>
        <taxon>Vagococcus</taxon>
    </lineage>
</organism>
<keyword evidence="3" id="KW-0808">Transferase</keyword>
<dbReference type="Gene3D" id="3.40.50.300">
    <property type="entry name" value="P-loop containing nucleotide triphosphate hydrolases"/>
    <property type="match status" value="1"/>
</dbReference>
<dbReference type="GO" id="GO:0006261">
    <property type="term" value="P:DNA-templated DNA replication"/>
    <property type="evidence" value="ECO:0007669"/>
    <property type="project" value="TreeGrafter"/>
</dbReference>
<gene>
    <name evidence="11" type="ORF">CBF37_02240</name>
</gene>
<dbReference type="Pfam" id="PF21694">
    <property type="entry name" value="DNA_pol3_delta_C"/>
    <property type="match status" value="1"/>
</dbReference>
<dbReference type="PANTHER" id="PTHR34388:SF1">
    <property type="entry name" value="DNA POLYMERASE III SUBUNIT DELTA"/>
    <property type="match status" value="1"/>
</dbReference>
<evidence type="ECO:0000256" key="7">
    <source>
        <dbReference type="ARBA" id="ARBA00034754"/>
    </source>
</evidence>
<dbReference type="OrthoDB" id="9775929at2"/>
<evidence type="ECO:0000256" key="1">
    <source>
        <dbReference type="ARBA" id="ARBA00012417"/>
    </source>
</evidence>
<dbReference type="InterPro" id="IPR027417">
    <property type="entry name" value="P-loop_NTPase"/>
</dbReference>
<keyword evidence="5" id="KW-0235">DNA replication</keyword>
<dbReference type="PANTHER" id="PTHR34388">
    <property type="entry name" value="DNA POLYMERASE III SUBUNIT DELTA"/>
    <property type="match status" value="1"/>
</dbReference>
<keyword evidence="4" id="KW-0548">Nucleotidyltransferase</keyword>
<feature type="domain" description="DNA polymerase III delta subunit-like C-terminal" evidence="10">
    <location>
        <begin position="217"/>
        <end position="336"/>
    </location>
</feature>
<dbReference type="Gene3D" id="1.20.272.10">
    <property type="match status" value="1"/>
</dbReference>
<dbReference type="InterPro" id="IPR048466">
    <property type="entry name" value="DNA_pol3_delta-like_C"/>
</dbReference>
<feature type="domain" description="DNA polymerase III delta N-terminal" evidence="9">
    <location>
        <begin position="19"/>
        <end position="144"/>
    </location>
</feature>
<evidence type="ECO:0000259" key="9">
    <source>
        <dbReference type="Pfam" id="PF06144"/>
    </source>
</evidence>
<dbReference type="SUPFAM" id="SSF52540">
    <property type="entry name" value="P-loop containing nucleoside triphosphate hydrolases"/>
    <property type="match status" value="1"/>
</dbReference>
<dbReference type="Proteomes" id="UP000287857">
    <property type="component" value="Unassembled WGS sequence"/>
</dbReference>
<dbReference type="SUPFAM" id="SSF48019">
    <property type="entry name" value="post-AAA+ oligomerization domain-like"/>
    <property type="match status" value="1"/>
</dbReference>
<dbReference type="Pfam" id="PF06144">
    <property type="entry name" value="DNA_pol3_delta"/>
    <property type="match status" value="1"/>
</dbReference>
<evidence type="ECO:0000256" key="8">
    <source>
        <dbReference type="ARBA" id="ARBA00049244"/>
    </source>
</evidence>